<dbReference type="RefSeq" id="WP_241347087.1">
    <property type="nucleotide sequence ID" value="NZ_JAKZGP010000007.1"/>
</dbReference>
<comment type="caution">
    <text evidence="2">The sequence shown here is derived from an EMBL/GenBank/DDBJ whole genome shotgun (WGS) entry which is preliminary data.</text>
</comment>
<dbReference type="EMBL" id="JAKZGP010000007">
    <property type="protein sequence ID" value="MCH7408723.1"/>
    <property type="molecule type" value="Genomic_DNA"/>
</dbReference>
<keyword evidence="1" id="KW-0472">Membrane</keyword>
<proteinExistence type="predicted"/>
<keyword evidence="1" id="KW-1133">Transmembrane helix</keyword>
<accession>A0ABS9UX35</accession>
<organism evidence="2 3">
    <name type="scientific">Belliella filtrata</name>
    <dbReference type="NCBI Taxonomy" id="2923435"/>
    <lineage>
        <taxon>Bacteria</taxon>
        <taxon>Pseudomonadati</taxon>
        <taxon>Bacteroidota</taxon>
        <taxon>Cytophagia</taxon>
        <taxon>Cytophagales</taxon>
        <taxon>Cyclobacteriaceae</taxon>
        <taxon>Belliella</taxon>
    </lineage>
</organism>
<reference evidence="2" key="1">
    <citation type="submission" date="2022-03" db="EMBL/GenBank/DDBJ databases">
        <title>De novo assembled genomes of Belliella spp. (Cyclobacteriaceae) strains.</title>
        <authorList>
            <person name="Szabo A."/>
            <person name="Korponai K."/>
            <person name="Felfoldi T."/>
        </authorList>
    </citation>
    <scope>NUCLEOTIDE SEQUENCE</scope>
    <source>
        <strain evidence="2">DSM 111904</strain>
    </source>
</reference>
<name>A0ABS9UX35_9BACT</name>
<evidence type="ECO:0000256" key="1">
    <source>
        <dbReference type="SAM" id="Phobius"/>
    </source>
</evidence>
<sequence length="122" mass="13699">MEALKKIAYILLSLSLLPVLATYFAYGNTLEMVFFTVTLLFFTGLLYLVFATSKRVALVVLFFGIGLFIIQLIQLNQLWFDNEGGDPRVPIVFTLQSIFTVIVLILLMKDSKVKALSGKKSI</sequence>
<gene>
    <name evidence="2" type="ORF">MM239_04905</name>
</gene>
<feature type="transmembrane region" description="Helical" evidence="1">
    <location>
        <begin position="91"/>
        <end position="108"/>
    </location>
</feature>
<protein>
    <submittedName>
        <fullName evidence="2">Uncharacterized protein</fullName>
    </submittedName>
</protein>
<evidence type="ECO:0000313" key="3">
    <source>
        <dbReference type="Proteomes" id="UP001165489"/>
    </source>
</evidence>
<keyword evidence="1" id="KW-0812">Transmembrane</keyword>
<feature type="transmembrane region" description="Helical" evidence="1">
    <location>
        <begin position="32"/>
        <end position="50"/>
    </location>
</feature>
<feature type="transmembrane region" description="Helical" evidence="1">
    <location>
        <begin position="7"/>
        <end position="26"/>
    </location>
</feature>
<keyword evidence="3" id="KW-1185">Reference proteome</keyword>
<dbReference type="Proteomes" id="UP001165489">
    <property type="component" value="Unassembled WGS sequence"/>
</dbReference>
<evidence type="ECO:0000313" key="2">
    <source>
        <dbReference type="EMBL" id="MCH7408723.1"/>
    </source>
</evidence>
<feature type="transmembrane region" description="Helical" evidence="1">
    <location>
        <begin position="57"/>
        <end position="79"/>
    </location>
</feature>